<evidence type="ECO:0000256" key="2">
    <source>
        <dbReference type="ARBA" id="ARBA00024195"/>
    </source>
</evidence>
<dbReference type="EMBL" id="JBJKFK010006614">
    <property type="protein sequence ID" value="KAL3307737.1"/>
    <property type="molecule type" value="Genomic_DNA"/>
</dbReference>
<dbReference type="GO" id="GO:0008233">
    <property type="term" value="F:peptidase activity"/>
    <property type="evidence" value="ECO:0007669"/>
    <property type="project" value="UniProtKB-KW"/>
</dbReference>
<sequence>MLLLLLCVTVWSTPQRRVKRLLGGSQLDDARLQQRYPHSVRIVERDGQPVQFGLTGPVNMSICSGTILAPRWVLTAKHCNVRNDPSKYHIEIGSSQVMRKVGSVDRVLLLDVDLMLLLLDRDVAPEQVQFGHIAFPQLPQMDRGFPAVGTPCRMVGYGKTEAKEVVHSPTLFAHELDQLTVRDQQSGHNRDLDGNVWHPPLDATFLVGGSGKSIYDGDSGAGVFCQFEQQWVLAGIVSGNSEMASEQLQADEPAICVRLSSHLDWLHKLFRWQPLLVNHDVEHIFRILENTFSRPFIPLHC</sequence>
<comment type="caution">
    <text evidence="4">The sequence shown here is derived from an EMBL/GenBank/DDBJ whole genome shotgun (WGS) entry which is preliminary data.</text>
</comment>
<dbReference type="InterPro" id="IPR043504">
    <property type="entry name" value="Peptidase_S1_PA_chymotrypsin"/>
</dbReference>
<dbReference type="InterPro" id="IPR001254">
    <property type="entry name" value="Trypsin_dom"/>
</dbReference>
<dbReference type="GO" id="GO:0006508">
    <property type="term" value="P:proteolysis"/>
    <property type="evidence" value="ECO:0007669"/>
    <property type="project" value="UniProtKB-KW"/>
</dbReference>
<evidence type="ECO:0000313" key="5">
    <source>
        <dbReference type="Proteomes" id="UP001626550"/>
    </source>
</evidence>
<feature type="domain" description="Peptidase S1" evidence="3">
    <location>
        <begin position="21"/>
        <end position="271"/>
    </location>
</feature>
<dbReference type="Pfam" id="PF00089">
    <property type="entry name" value="Trypsin"/>
    <property type="match status" value="1"/>
</dbReference>
<accession>A0ABD2PM46</accession>
<keyword evidence="5" id="KW-1185">Reference proteome</keyword>
<dbReference type="PANTHER" id="PTHR24256">
    <property type="entry name" value="TRYPTASE-RELATED"/>
    <property type="match status" value="1"/>
</dbReference>
<keyword evidence="1" id="KW-1015">Disulfide bond</keyword>
<dbReference type="InterPro" id="IPR051487">
    <property type="entry name" value="Ser/Thr_Proteases_Immune/Dev"/>
</dbReference>
<dbReference type="PROSITE" id="PS50240">
    <property type="entry name" value="TRYPSIN_DOM"/>
    <property type="match status" value="1"/>
</dbReference>
<evidence type="ECO:0000259" key="3">
    <source>
        <dbReference type="PROSITE" id="PS50240"/>
    </source>
</evidence>
<keyword evidence="4" id="KW-0378">Hydrolase</keyword>
<gene>
    <name evidence="4" type="primary">PRSS29</name>
    <name evidence="4" type="ORF">Ciccas_013743</name>
</gene>
<proteinExistence type="inferred from homology"/>
<dbReference type="SUPFAM" id="SSF50494">
    <property type="entry name" value="Trypsin-like serine proteases"/>
    <property type="match status" value="1"/>
</dbReference>
<dbReference type="InterPro" id="IPR009003">
    <property type="entry name" value="Peptidase_S1_PA"/>
</dbReference>
<evidence type="ECO:0000313" key="4">
    <source>
        <dbReference type="EMBL" id="KAL3307737.1"/>
    </source>
</evidence>
<comment type="similarity">
    <text evidence="2">Belongs to the peptidase S1 family. CLIP subfamily.</text>
</comment>
<dbReference type="Gene3D" id="2.40.10.10">
    <property type="entry name" value="Trypsin-like serine proteases"/>
    <property type="match status" value="1"/>
</dbReference>
<dbReference type="PRINTS" id="PR00722">
    <property type="entry name" value="CHYMOTRYPSIN"/>
</dbReference>
<evidence type="ECO:0000256" key="1">
    <source>
        <dbReference type="ARBA" id="ARBA00023157"/>
    </source>
</evidence>
<dbReference type="AlphaFoldDB" id="A0ABD2PM46"/>
<organism evidence="4 5">
    <name type="scientific">Cichlidogyrus casuarinus</name>
    <dbReference type="NCBI Taxonomy" id="1844966"/>
    <lineage>
        <taxon>Eukaryota</taxon>
        <taxon>Metazoa</taxon>
        <taxon>Spiralia</taxon>
        <taxon>Lophotrochozoa</taxon>
        <taxon>Platyhelminthes</taxon>
        <taxon>Monogenea</taxon>
        <taxon>Monopisthocotylea</taxon>
        <taxon>Dactylogyridea</taxon>
        <taxon>Ancyrocephalidae</taxon>
        <taxon>Cichlidogyrus</taxon>
    </lineage>
</organism>
<protein>
    <submittedName>
        <fullName evidence="4">Serine protease 29</fullName>
    </submittedName>
</protein>
<keyword evidence="4" id="KW-0645">Protease</keyword>
<dbReference type="InterPro" id="IPR001314">
    <property type="entry name" value="Peptidase_S1A"/>
</dbReference>
<dbReference type="SMART" id="SM00020">
    <property type="entry name" value="Tryp_SPc"/>
    <property type="match status" value="1"/>
</dbReference>
<reference evidence="4 5" key="1">
    <citation type="submission" date="2024-11" db="EMBL/GenBank/DDBJ databases">
        <title>Adaptive evolution of stress response genes in parasites aligns with host niche diversity.</title>
        <authorList>
            <person name="Hahn C."/>
            <person name="Resl P."/>
        </authorList>
    </citation>
    <scope>NUCLEOTIDE SEQUENCE [LARGE SCALE GENOMIC DNA]</scope>
    <source>
        <strain evidence="4">EGGRZ-B1_66</strain>
        <tissue evidence="4">Body</tissue>
    </source>
</reference>
<name>A0ABD2PM46_9PLAT</name>
<dbReference type="Proteomes" id="UP001626550">
    <property type="component" value="Unassembled WGS sequence"/>
</dbReference>